<proteinExistence type="predicted"/>
<accession>A0A5C6F357</accession>
<reference evidence="1 2" key="1">
    <citation type="submission" date="2019-02" db="EMBL/GenBank/DDBJ databases">
        <title>Deep-cultivation of Planctomycetes and their phenomic and genomic characterization uncovers novel biology.</title>
        <authorList>
            <person name="Wiegand S."/>
            <person name="Jogler M."/>
            <person name="Boedeker C."/>
            <person name="Pinto D."/>
            <person name="Vollmers J."/>
            <person name="Rivas-Marin E."/>
            <person name="Kohn T."/>
            <person name="Peeters S.H."/>
            <person name="Heuer A."/>
            <person name="Rast P."/>
            <person name="Oberbeckmann S."/>
            <person name="Bunk B."/>
            <person name="Jeske O."/>
            <person name="Meyerdierks A."/>
            <person name="Storesund J.E."/>
            <person name="Kallscheuer N."/>
            <person name="Luecker S."/>
            <person name="Lage O.M."/>
            <person name="Pohl T."/>
            <person name="Merkel B.J."/>
            <person name="Hornburger P."/>
            <person name="Mueller R.-W."/>
            <person name="Bruemmer F."/>
            <person name="Labrenz M."/>
            <person name="Spormann A.M."/>
            <person name="Op Den Camp H."/>
            <person name="Overmann J."/>
            <person name="Amann R."/>
            <person name="Jetten M.S.M."/>
            <person name="Mascher T."/>
            <person name="Medema M.H."/>
            <person name="Devos D.P."/>
            <person name="Kaster A.-K."/>
            <person name="Ovreas L."/>
            <person name="Rohde M."/>
            <person name="Galperin M.Y."/>
            <person name="Jogler C."/>
        </authorList>
    </citation>
    <scope>NUCLEOTIDE SEQUENCE [LARGE SCALE GENOMIC DNA]</scope>
    <source>
        <strain evidence="1 2">Poly51</strain>
    </source>
</reference>
<dbReference type="Proteomes" id="UP000318288">
    <property type="component" value="Unassembled WGS sequence"/>
</dbReference>
<organism evidence="1 2">
    <name type="scientific">Rubripirellula tenax</name>
    <dbReference type="NCBI Taxonomy" id="2528015"/>
    <lineage>
        <taxon>Bacteria</taxon>
        <taxon>Pseudomonadati</taxon>
        <taxon>Planctomycetota</taxon>
        <taxon>Planctomycetia</taxon>
        <taxon>Pirellulales</taxon>
        <taxon>Pirellulaceae</taxon>
        <taxon>Rubripirellula</taxon>
    </lineage>
</organism>
<dbReference type="AlphaFoldDB" id="A0A5C6F357"/>
<protein>
    <submittedName>
        <fullName evidence="1">Uncharacterized protein</fullName>
    </submittedName>
</protein>
<dbReference type="RefSeq" id="WP_146459142.1">
    <property type="nucleotide sequence ID" value="NZ_SJPW01000004.1"/>
</dbReference>
<sequence length="77" mass="8918">MKQLDIERRVALSLAVGRYLRSAERFNDASREFTGACKSLRNQLGTDQRFVVQSDFKHFLVTSDRHGNFDVEQIQTL</sequence>
<gene>
    <name evidence="1" type="ORF">Poly51_37630</name>
</gene>
<keyword evidence="2" id="KW-1185">Reference proteome</keyword>
<name>A0A5C6F357_9BACT</name>
<dbReference type="OrthoDB" id="281004at2"/>
<dbReference type="EMBL" id="SJPW01000004">
    <property type="protein sequence ID" value="TWU55014.1"/>
    <property type="molecule type" value="Genomic_DNA"/>
</dbReference>
<evidence type="ECO:0000313" key="1">
    <source>
        <dbReference type="EMBL" id="TWU55014.1"/>
    </source>
</evidence>
<comment type="caution">
    <text evidence="1">The sequence shown here is derived from an EMBL/GenBank/DDBJ whole genome shotgun (WGS) entry which is preliminary data.</text>
</comment>
<evidence type="ECO:0000313" key="2">
    <source>
        <dbReference type="Proteomes" id="UP000318288"/>
    </source>
</evidence>